<evidence type="ECO:0008006" key="5">
    <source>
        <dbReference type="Google" id="ProtNLM"/>
    </source>
</evidence>
<evidence type="ECO:0000256" key="1">
    <source>
        <dbReference type="SAM" id="MobiDB-lite"/>
    </source>
</evidence>
<sequence>MTDEYWRRPAHGQPAPPAPPARPAAPEYTGPPPSSPPPPGWRPPTIVEVPPARQMPRQEHRALDEEERAGRTITYGVGMVAGAVAVVLVLILCGRALFV</sequence>
<keyword evidence="2" id="KW-0812">Transmembrane</keyword>
<organism evidence="3 4">
    <name type="scientific">Longispora fulva</name>
    <dbReference type="NCBI Taxonomy" id="619741"/>
    <lineage>
        <taxon>Bacteria</taxon>
        <taxon>Bacillati</taxon>
        <taxon>Actinomycetota</taxon>
        <taxon>Actinomycetes</taxon>
        <taxon>Micromonosporales</taxon>
        <taxon>Micromonosporaceae</taxon>
        <taxon>Longispora</taxon>
    </lineage>
</organism>
<keyword evidence="4" id="KW-1185">Reference proteome</keyword>
<dbReference type="RefSeq" id="WP_231398916.1">
    <property type="nucleotide sequence ID" value="NZ_BONS01000009.1"/>
</dbReference>
<keyword evidence="2" id="KW-1133">Transmembrane helix</keyword>
<protein>
    <recommendedName>
        <fullName evidence="5">Translation initiation factor 2</fullName>
    </recommendedName>
</protein>
<dbReference type="Proteomes" id="UP000622552">
    <property type="component" value="Unassembled WGS sequence"/>
</dbReference>
<proteinExistence type="predicted"/>
<evidence type="ECO:0000313" key="3">
    <source>
        <dbReference type="EMBL" id="MBG6138790.1"/>
    </source>
</evidence>
<gene>
    <name evidence="3" type="ORF">IW245_004984</name>
</gene>
<evidence type="ECO:0000256" key="2">
    <source>
        <dbReference type="SAM" id="Phobius"/>
    </source>
</evidence>
<reference evidence="3" key="1">
    <citation type="submission" date="2020-11" db="EMBL/GenBank/DDBJ databases">
        <title>Sequencing the genomes of 1000 actinobacteria strains.</title>
        <authorList>
            <person name="Klenk H.-P."/>
        </authorList>
    </citation>
    <scope>NUCLEOTIDE SEQUENCE</scope>
    <source>
        <strain evidence="3">DSM 45356</strain>
    </source>
</reference>
<keyword evidence="2" id="KW-0472">Membrane</keyword>
<feature type="region of interest" description="Disordered" evidence="1">
    <location>
        <begin position="1"/>
        <end position="70"/>
    </location>
</feature>
<feature type="transmembrane region" description="Helical" evidence="2">
    <location>
        <begin position="73"/>
        <end position="98"/>
    </location>
</feature>
<accession>A0A8J7GJN1</accession>
<feature type="compositionally biased region" description="Pro residues" evidence="1">
    <location>
        <begin position="14"/>
        <end position="42"/>
    </location>
</feature>
<evidence type="ECO:0000313" key="4">
    <source>
        <dbReference type="Proteomes" id="UP000622552"/>
    </source>
</evidence>
<name>A0A8J7GJN1_9ACTN</name>
<dbReference type="EMBL" id="JADOUF010000001">
    <property type="protein sequence ID" value="MBG6138790.1"/>
    <property type="molecule type" value="Genomic_DNA"/>
</dbReference>
<comment type="caution">
    <text evidence="3">The sequence shown here is derived from an EMBL/GenBank/DDBJ whole genome shotgun (WGS) entry which is preliminary data.</text>
</comment>
<dbReference type="AlphaFoldDB" id="A0A8J7GJN1"/>